<feature type="transmembrane region" description="Helical" evidence="1">
    <location>
        <begin position="20"/>
        <end position="37"/>
    </location>
</feature>
<organism evidence="2 3">
    <name type="scientific">Haladaptatus pallidirubidus</name>
    <dbReference type="NCBI Taxonomy" id="1008152"/>
    <lineage>
        <taxon>Archaea</taxon>
        <taxon>Methanobacteriati</taxon>
        <taxon>Methanobacteriota</taxon>
        <taxon>Stenosarchaea group</taxon>
        <taxon>Halobacteria</taxon>
        <taxon>Halobacteriales</taxon>
        <taxon>Haladaptataceae</taxon>
        <taxon>Haladaptatus</taxon>
    </lineage>
</organism>
<evidence type="ECO:0000256" key="1">
    <source>
        <dbReference type="SAM" id="Phobius"/>
    </source>
</evidence>
<dbReference type="Proteomes" id="UP001501729">
    <property type="component" value="Unassembled WGS sequence"/>
</dbReference>
<keyword evidence="1" id="KW-0472">Membrane</keyword>
<protein>
    <submittedName>
        <fullName evidence="2">Uncharacterized protein</fullName>
    </submittedName>
</protein>
<dbReference type="GeneID" id="68616684"/>
<keyword evidence="1" id="KW-1133">Transmembrane helix</keyword>
<dbReference type="RefSeq" id="WP_227778383.1">
    <property type="nucleotide sequence ID" value="NZ_BAABKX010000013.1"/>
</dbReference>
<sequence length="198" mass="21710">MSYSLPEEWFIKDTRVNAAVAWIFAVIFVAIAIVSFLQILFVEMVMAALAAFVAISPAVVYRSWTRTVPWPLLLVASLPLLVRTVQPTTFSELVTGVSVATLAMLIVVALELTSAVRMTPRFAVVFTVIATLATAGFWAVGSAVSAAYLGTEFIKTNDELMVIFTEMLVAGVLTGLLFRWYFRRRLAANVEQPPEVTA</sequence>
<proteinExistence type="predicted"/>
<accession>A0AAV3UJT5</accession>
<evidence type="ECO:0000313" key="2">
    <source>
        <dbReference type="EMBL" id="GAA5054325.1"/>
    </source>
</evidence>
<feature type="transmembrane region" description="Helical" evidence="1">
    <location>
        <begin position="44"/>
        <end position="64"/>
    </location>
</feature>
<dbReference type="EMBL" id="BAABKX010000013">
    <property type="protein sequence ID" value="GAA5054325.1"/>
    <property type="molecule type" value="Genomic_DNA"/>
</dbReference>
<feature type="transmembrane region" description="Helical" evidence="1">
    <location>
        <begin position="122"/>
        <end position="148"/>
    </location>
</feature>
<evidence type="ECO:0000313" key="3">
    <source>
        <dbReference type="Proteomes" id="UP001501729"/>
    </source>
</evidence>
<keyword evidence="3" id="KW-1185">Reference proteome</keyword>
<feature type="transmembrane region" description="Helical" evidence="1">
    <location>
        <begin position="160"/>
        <end position="182"/>
    </location>
</feature>
<dbReference type="AlphaFoldDB" id="A0AAV3UJT5"/>
<gene>
    <name evidence="2" type="ORF">GCM10025751_32700</name>
</gene>
<comment type="caution">
    <text evidence="2">The sequence shown here is derived from an EMBL/GenBank/DDBJ whole genome shotgun (WGS) entry which is preliminary data.</text>
</comment>
<reference evidence="2 3" key="1">
    <citation type="journal article" date="2019" name="Int. J. Syst. Evol. Microbiol.">
        <title>The Global Catalogue of Microorganisms (GCM) 10K type strain sequencing project: providing services to taxonomists for standard genome sequencing and annotation.</title>
        <authorList>
            <consortium name="The Broad Institute Genomics Platform"/>
            <consortium name="The Broad Institute Genome Sequencing Center for Infectious Disease"/>
            <person name="Wu L."/>
            <person name="Ma J."/>
        </authorList>
    </citation>
    <scope>NUCLEOTIDE SEQUENCE [LARGE SCALE GENOMIC DNA]</scope>
    <source>
        <strain evidence="2 3">JCM 17504</strain>
    </source>
</reference>
<feature type="transmembrane region" description="Helical" evidence="1">
    <location>
        <begin position="90"/>
        <end position="110"/>
    </location>
</feature>
<keyword evidence="1" id="KW-0812">Transmembrane</keyword>
<name>A0AAV3UJT5_9EURY</name>